<dbReference type="SUPFAM" id="SSF141371">
    <property type="entry name" value="PilZ domain-like"/>
    <property type="match status" value="1"/>
</dbReference>
<accession>A0A399QU04</accession>
<evidence type="ECO:0000256" key="1">
    <source>
        <dbReference type="SAM" id="MobiDB-lite"/>
    </source>
</evidence>
<gene>
    <name evidence="4" type="ORF">D1224_12065</name>
</gene>
<feature type="signal peptide" evidence="3">
    <location>
        <begin position="1"/>
        <end position="22"/>
    </location>
</feature>
<keyword evidence="2" id="KW-0472">Membrane</keyword>
<dbReference type="OrthoDB" id="7628750at2"/>
<evidence type="ECO:0000256" key="3">
    <source>
        <dbReference type="SAM" id="SignalP"/>
    </source>
</evidence>
<organism evidence="4 5">
    <name type="scientific">Henriciella barbarensis</name>
    <dbReference type="NCBI Taxonomy" id="86342"/>
    <lineage>
        <taxon>Bacteria</taxon>
        <taxon>Pseudomonadati</taxon>
        <taxon>Pseudomonadota</taxon>
        <taxon>Alphaproteobacteria</taxon>
        <taxon>Hyphomonadales</taxon>
        <taxon>Hyphomonadaceae</taxon>
        <taxon>Henriciella</taxon>
    </lineage>
</organism>
<keyword evidence="2" id="KW-1133">Transmembrane helix</keyword>
<evidence type="ECO:0008006" key="6">
    <source>
        <dbReference type="Google" id="ProtNLM"/>
    </source>
</evidence>
<evidence type="ECO:0000313" key="5">
    <source>
        <dbReference type="Proteomes" id="UP000265431"/>
    </source>
</evidence>
<feature type="transmembrane region" description="Helical" evidence="2">
    <location>
        <begin position="199"/>
        <end position="220"/>
    </location>
</feature>
<keyword evidence="5" id="KW-1185">Reference proteome</keyword>
<keyword evidence="2" id="KW-0812">Transmembrane</keyword>
<evidence type="ECO:0000313" key="4">
    <source>
        <dbReference type="EMBL" id="RIJ22283.1"/>
    </source>
</evidence>
<dbReference type="RefSeq" id="WP_119380202.1">
    <property type="nucleotide sequence ID" value="NZ_QWGB01000007.1"/>
</dbReference>
<comment type="caution">
    <text evidence="4">The sequence shown here is derived from an EMBL/GenBank/DDBJ whole genome shotgun (WGS) entry which is preliminary data.</text>
</comment>
<reference evidence="4 5" key="1">
    <citation type="submission" date="2018-08" db="EMBL/GenBank/DDBJ databases">
        <title>Henriciella mobilis sp. nov., isolated from seawater.</title>
        <authorList>
            <person name="Cheng H."/>
            <person name="Wu Y.-H."/>
            <person name="Xu X.-W."/>
            <person name="Guo L.-L."/>
        </authorList>
    </citation>
    <scope>NUCLEOTIDE SEQUENCE [LARGE SCALE GENOMIC DNA]</scope>
    <source>
        <strain evidence="4 5">CCUG66934</strain>
    </source>
</reference>
<feature type="region of interest" description="Disordered" evidence="1">
    <location>
        <begin position="171"/>
        <end position="194"/>
    </location>
</feature>
<dbReference type="Proteomes" id="UP000265431">
    <property type="component" value="Unassembled WGS sequence"/>
</dbReference>
<dbReference type="AlphaFoldDB" id="A0A399QU04"/>
<protein>
    <recommendedName>
        <fullName evidence="6">PilZ domain-containing protein</fullName>
    </recommendedName>
</protein>
<proteinExistence type="predicted"/>
<evidence type="ECO:0000256" key="2">
    <source>
        <dbReference type="SAM" id="Phobius"/>
    </source>
</evidence>
<dbReference type="EMBL" id="QWGB01000007">
    <property type="protein sequence ID" value="RIJ22283.1"/>
    <property type="molecule type" value="Genomic_DNA"/>
</dbReference>
<keyword evidence="3" id="KW-0732">Signal</keyword>
<feature type="chain" id="PRO_5017189086" description="PilZ domain-containing protein" evidence="3">
    <location>
        <begin position="23"/>
        <end position="332"/>
    </location>
</feature>
<name>A0A399QU04_9PROT</name>
<sequence length="332" mass="36599">MFARRLINAVLLVIAGADAAHADPTCGSLTPLLRTVDAVYEIAHEPSQRAQMPFLGELEAALSDVSLIDLYGDISAEELDVGQTAMILFMGELSIALKQLYGSEGEAALQRIERGVPRLVRTELARLQTELSCSVSDILNVEPTLRPHAEKLGSIGDPARASDSLHFESESANRAYNSPARRRAPRNENSIGDKRGKPLASLGFPLLLTFGLLAGAAFWFRPRIRRWKKRAERHVCYRSVPVRIGRDVHELTIVDFNLGGFRMKHDGRISRKRSIAFELGNVWLRGTVVWTNDCYAGVRLSRPLTDDQISALCFNTRRQAAAANSPNGLATA</sequence>